<proteinExistence type="inferred from homology"/>
<evidence type="ECO:0000256" key="6">
    <source>
        <dbReference type="ARBA" id="ARBA00023062"/>
    </source>
</evidence>
<dbReference type="EMBL" id="CP048222">
    <property type="protein sequence ID" value="QHT70597.1"/>
    <property type="molecule type" value="Genomic_DNA"/>
</dbReference>
<dbReference type="InterPro" id="IPR016161">
    <property type="entry name" value="Ald_DH/histidinol_DH"/>
</dbReference>
<protein>
    <recommendedName>
        <fullName evidence="7">L-glutamate gamma-semialdehyde dehydrogenase</fullName>
        <ecNumber evidence="3">1.2.1.88</ecNumber>
    </recommendedName>
    <alternativeName>
        <fullName evidence="7">L-glutamate gamma-semialdehyde dehydrogenase</fullName>
    </alternativeName>
</protein>
<evidence type="ECO:0000256" key="8">
    <source>
        <dbReference type="ARBA" id="ARBA00048142"/>
    </source>
</evidence>
<evidence type="ECO:0000256" key="5">
    <source>
        <dbReference type="ARBA" id="ARBA00023027"/>
    </source>
</evidence>
<dbReference type="InterPro" id="IPR016160">
    <property type="entry name" value="Ald_DH_CS_CYS"/>
</dbReference>
<dbReference type="InterPro" id="IPR016163">
    <property type="entry name" value="Ald_DH_C"/>
</dbReference>
<reference evidence="10 11" key="1">
    <citation type="submission" date="2020-01" db="EMBL/GenBank/DDBJ databases">
        <authorList>
            <person name="Kim M.K."/>
        </authorList>
    </citation>
    <scope>NUCLEOTIDE SEQUENCE [LARGE SCALE GENOMIC DNA]</scope>
    <source>
        <strain evidence="10 11">172606-1</strain>
    </source>
</reference>
<dbReference type="Gene3D" id="3.40.309.10">
    <property type="entry name" value="Aldehyde Dehydrogenase, Chain A, domain 2"/>
    <property type="match status" value="1"/>
</dbReference>
<dbReference type="FunFam" id="3.40.309.10:FF:000005">
    <property type="entry name" value="1-pyrroline-5-carboxylate dehydrogenase 1"/>
    <property type="match status" value="1"/>
</dbReference>
<dbReference type="InterPro" id="IPR016162">
    <property type="entry name" value="Ald_DH_N"/>
</dbReference>
<evidence type="ECO:0000256" key="1">
    <source>
        <dbReference type="ARBA" id="ARBA00004786"/>
    </source>
</evidence>
<evidence type="ECO:0000259" key="9">
    <source>
        <dbReference type="Pfam" id="PF00171"/>
    </source>
</evidence>
<dbReference type="FunFam" id="3.40.605.10:FF:000006">
    <property type="entry name" value="1-pyrroline-5-carboxylate dehydrogenase"/>
    <property type="match status" value="1"/>
</dbReference>
<dbReference type="PANTHER" id="PTHR42862">
    <property type="entry name" value="DELTA-1-PYRROLINE-5-CARBOXYLATE DEHYDROGENASE 1, ISOFORM A-RELATED"/>
    <property type="match status" value="1"/>
</dbReference>
<comment type="similarity">
    <text evidence="2">Belongs to the aldehyde dehydrogenase family.</text>
</comment>
<keyword evidence="5" id="KW-0520">NAD</keyword>
<dbReference type="GO" id="GO:0004657">
    <property type="term" value="F:proline dehydrogenase activity"/>
    <property type="evidence" value="ECO:0007669"/>
    <property type="project" value="UniProtKB-ARBA"/>
</dbReference>
<comment type="catalytic activity">
    <reaction evidence="8">
        <text>L-glutamate 5-semialdehyde + NAD(+) + H2O = L-glutamate + NADH + 2 H(+)</text>
        <dbReference type="Rhea" id="RHEA:30235"/>
        <dbReference type="ChEBI" id="CHEBI:15377"/>
        <dbReference type="ChEBI" id="CHEBI:15378"/>
        <dbReference type="ChEBI" id="CHEBI:29985"/>
        <dbReference type="ChEBI" id="CHEBI:57540"/>
        <dbReference type="ChEBI" id="CHEBI:57945"/>
        <dbReference type="ChEBI" id="CHEBI:58066"/>
        <dbReference type="EC" id="1.2.1.88"/>
    </reaction>
</comment>
<dbReference type="SUPFAM" id="SSF53720">
    <property type="entry name" value="ALDH-like"/>
    <property type="match status" value="1"/>
</dbReference>
<dbReference type="Gene3D" id="3.40.605.10">
    <property type="entry name" value="Aldehyde Dehydrogenase, Chain A, domain 1"/>
    <property type="match status" value="1"/>
</dbReference>
<feature type="domain" description="Aldehyde dehydrogenase" evidence="9">
    <location>
        <begin position="62"/>
        <end position="512"/>
    </location>
</feature>
<dbReference type="Proteomes" id="UP000480178">
    <property type="component" value="Chromosome"/>
</dbReference>
<dbReference type="PANTHER" id="PTHR42862:SF1">
    <property type="entry name" value="DELTA-1-PYRROLINE-5-CARBOXYLATE DEHYDROGENASE 2, ISOFORM A-RELATED"/>
    <property type="match status" value="1"/>
</dbReference>
<name>A0A6C0GRN9_9BACT</name>
<dbReference type="RefSeq" id="WP_162446574.1">
    <property type="nucleotide sequence ID" value="NZ_CP048222.1"/>
</dbReference>
<dbReference type="InterPro" id="IPR050485">
    <property type="entry name" value="Proline_metab_enzyme"/>
</dbReference>
<dbReference type="EC" id="1.2.1.88" evidence="3"/>
<dbReference type="UniPathway" id="UPA00261">
    <property type="reaction ID" value="UER00374"/>
</dbReference>
<keyword evidence="11" id="KW-1185">Reference proteome</keyword>
<keyword evidence="4 10" id="KW-0560">Oxidoreductase</keyword>
<dbReference type="InterPro" id="IPR005931">
    <property type="entry name" value="P5CDH/ALDH4A1"/>
</dbReference>
<dbReference type="GO" id="GO:0009898">
    <property type="term" value="C:cytoplasmic side of plasma membrane"/>
    <property type="evidence" value="ECO:0007669"/>
    <property type="project" value="TreeGrafter"/>
</dbReference>
<comment type="pathway">
    <text evidence="1">Amino-acid degradation; L-proline degradation into L-glutamate; L-glutamate from L-proline: step 2/2.</text>
</comment>
<dbReference type="CDD" id="cd07123">
    <property type="entry name" value="ALDH_F4-17_P5CDH"/>
    <property type="match status" value="1"/>
</dbReference>
<evidence type="ECO:0000313" key="11">
    <source>
        <dbReference type="Proteomes" id="UP000480178"/>
    </source>
</evidence>
<gene>
    <name evidence="10" type="primary">pruA</name>
    <name evidence="10" type="ORF">GXP67_30060</name>
</gene>
<keyword evidence="6" id="KW-0642">Proline metabolism</keyword>
<sequence>MSIGFYNVPAPVNEPVRNYAPGSPEKLALKKELSHARSVELDIPMFIGGEEVRTGTKLRLSPPHDHKHTLGYFHEGDATHVEQAIQAALHAKDAWENLSWEHRAAIFLKAADLIAGPYRARINAATMLGQSKSAYQAEIDSACEIIDFLRFNVNYMVEIYKQQPNSSPGFWNRVEQRPLEGFVFALTPFNFTAIAGNLPTAPALMGNTVIWKPAYSQIYSAYVLMQVFREAGVPDGVINLIYVDGPVTGDVIFKHRDFAGIHFTGSTSVFQQIWKTIGQNISLYKSYPRIVGETGGKDFVLAHPSAHPKVLATALIRGAFEYQGQKCSAASRAYIPSNIWDEVKGYMLEDLKQIKMGSPEDFTNFFNAVIDERAFDKISTYISNAKKDPAIEVVAGGNYDKSKGYFIEPTILLSANPSSVPMCEEIFGPVLTVYVYQEQNFEQTIELVNQTSPYALTGSIFAQDRYAIELATQKLRHAAGNFYINDKPTGAVVGQQPFGGSRASGTNDKAGSMINLLRWVSPRVIKETFVPPTDFRYPFLQEE</sequence>
<accession>A0A6C0GRN9</accession>
<dbReference type="InterPro" id="IPR015590">
    <property type="entry name" value="Aldehyde_DH_dom"/>
</dbReference>
<evidence type="ECO:0000256" key="7">
    <source>
        <dbReference type="ARBA" id="ARBA00032259"/>
    </source>
</evidence>
<dbReference type="PROSITE" id="PS00070">
    <property type="entry name" value="ALDEHYDE_DEHYDR_CYS"/>
    <property type="match status" value="1"/>
</dbReference>
<organism evidence="10 11">
    <name type="scientific">Rhodocytophaga rosea</name>
    <dbReference type="NCBI Taxonomy" id="2704465"/>
    <lineage>
        <taxon>Bacteria</taxon>
        <taxon>Pseudomonadati</taxon>
        <taxon>Bacteroidota</taxon>
        <taxon>Cytophagia</taxon>
        <taxon>Cytophagales</taxon>
        <taxon>Rhodocytophagaceae</taxon>
        <taxon>Rhodocytophaga</taxon>
    </lineage>
</organism>
<dbReference type="Pfam" id="PF00171">
    <property type="entry name" value="Aldedh"/>
    <property type="match status" value="1"/>
</dbReference>
<evidence type="ECO:0000313" key="10">
    <source>
        <dbReference type="EMBL" id="QHT70597.1"/>
    </source>
</evidence>
<dbReference type="GO" id="GO:0003842">
    <property type="term" value="F:L-glutamate gamma-semialdehyde dehydrogenase activity"/>
    <property type="evidence" value="ECO:0007669"/>
    <property type="project" value="UniProtKB-EC"/>
</dbReference>
<evidence type="ECO:0000256" key="2">
    <source>
        <dbReference type="ARBA" id="ARBA00009986"/>
    </source>
</evidence>
<evidence type="ECO:0000256" key="3">
    <source>
        <dbReference type="ARBA" id="ARBA00012884"/>
    </source>
</evidence>
<dbReference type="NCBIfam" id="TIGR01236">
    <property type="entry name" value="D1pyr5carbox1"/>
    <property type="match status" value="1"/>
</dbReference>
<dbReference type="GO" id="GO:0010133">
    <property type="term" value="P:L-proline catabolic process to L-glutamate"/>
    <property type="evidence" value="ECO:0007669"/>
    <property type="project" value="UniProtKB-UniPathway"/>
</dbReference>
<evidence type="ECO:0000256" key="4">
    <source>
        <dbReference type="ARBA" id="ARBA00023002"/>
    </source>
</evidence>
<dbReference type="KEGG" id="rhoz:GXP67_30060"/>
<dbReference type="AlphaFoldDB" id="A0A6C0GRN9"/>